<dbReference type="AlphaFoldDB" id="A0AAD7A022"/>
<evidence type="ECO:0000313" key="2">
    <source>
        <dbReference type="Proteomes" id="UP001218218"/>
    </source>
</evidence>
<comment type="caution">
    <text evidence="1">The sequence shown here is derived from an EMBL/GenBank/DDBJ whole genome shotgun (WGS) entry which is preliminary data.</text>
</comment>
<name>A0AAD7A022_9AGAR</name>
<accession>A0AAD7A022</accession>
<dbReference type="EMBL" id="JARIHO010000021">
    <property type="protein sequence ID" value="KAJ7346190.1"/>
    <property type="molecule type" value="Genomic_DNA"/>
</dbReference>
<gene>
    <name evidence="1" type="ORF">DFH08DRAFT_937488</name>
</gene>
<keyword evidence="2" id="KW-1185">Reference proteome</keyword>
<proteinExistence type="predicted"/>
<evidence type="ECO:0000313" key="1">
    <source>
        <dbReference type="EMBL" id="KAJ7346190.1"/>
    </source>
</evidence>
<protein>
    <submittedName>
        <fullName evidence="1">Uncharacterized protein</fullName>
    </submittedName>
</protein>
<organism evidence="1 2">
    <name type="scientific">Mycena albidolilacea</name>
    <dbReference type="NCBI Taxonomy" id="1033008"/>
    <lineage>
        <taxon>Eukaryota</taxon>
        <taxon>Fungi</taxon>
        <taxon>Dikarya</taxon>
        <taxon>Basidiomycota</taxon>
        <taxon>Agaricomycotina</taxon>
        <taxon>Agaricomycetes</taxon>
        <taxon>Agaricomycetidae</taxon>
        <taxon>Agaricales</taxon>
        <taxon>Marasmiineae</taxon>
        <taxon>Mycenaceae</taxon>
        <taxon>Mycena</taxon>
    </lineage>
</organism>
<sequence>MPLVATALTFGSFGDILEAAKIAKRIIDVLLSMSCIGEALTVLLDAHLTTRLRDEVGKPNHMRAFSAGYGWLHFYNCTMWENNWDGLDLRFNMLDPGSIMLKHTSKTKLEPWGCSYRLSLRRLIETHLSAATSRMGSEIHGVATDIQTVEQAIHKILPRNISDPFFYVRSPLGQRIPIPLSAYHIFDECHHCGHTNADAVQATWVNWMKYQVSKGIEDIYSPQTFRPRREEPDREEGQAELFRLVQIFYRRKRGARKGKGASQSPLSPKDETLENVAAASQALAREISRAAGQARRPSSLT</sequence>
<reference evidence="1" key="1">
    <citation type="submission" date="2023-03" db="EMBL/GenBank/DDBJ databases">
        <title>Massive genome expansion in bonnet fungi (Mycena s.s.) driven by repeated elements and novel gene families across ecological guilds.</title>
        <authorList>
            <consortium name="Lawrence Berkeley National Laboratory"/>
            <person name="Harder C.B."/>
            <person name="Miyauchi S."/>
            <person name="Viragh M."/>
            <person name="Kuo A."/>
            <person name="Thoen E."/>
            <person name="Andreopoulos B."/>
            <person name="Lu D."/>
            <person name="Skrede I."/>
            <person name="Drula E."/>
            <person name="Henrissat B."/>
            <person name="Morin E."/>
            <person name="Kohler A."/>
            <person name="Barry K."/>
            <person name="LaButti K."/>
            <person name="Morin E."/>
            <person name="Salamov A."/>
            <person name="Lipzen A."/>
            <person name="Mereny Z."/>
            <person name="Hegedus B."/>
            <person name="Baldrian P."/>
            <person name="Stursova M."/>
            <person name="Weitz H."/>
            <person name="Taylor A."/>
            <person name="Grigoriev I.V."/>
            <person name="Nagy L.G."/>
            <person name="Martin F."/>
            <person name="Kauserud H."/>
        </authorList>
    </citation>
    <scope>NUCLEOTIDE SEQUENCE</scope>
    <source>
        <strain evidence="1">CBHHK002</strain>
    </source>
</reference>
<dbReference type="Proteomes" id="UP001218218">
    <property type="component" value="Unassembled WGS sequence"/>
</dbReference>